<comment type="caution">
    <text evidence="1">The sequence shown here is derived from an EMBL/GenBank/DDBJ whole genome shotgun (WGS) entry which is preliminary data.</text>
</comment>
<dbReference type="Proteomes" id="UP000813876">
    <property type="component" value="Unassembled WGS sequence"/>
</dbReference>
<gene>
    <name evidence="1" type="ORF">GLP33_11915</name>
</gene>
<dbReference type="AlphaFoldDB" id="A0AAW4ZYQ4"/>
<evidence type="ECO:0000313" key="2">
    <source>
        <dbReference type="Proteomes" id="UP000813876"/>
    </source>
</evidence>
<organism evidence="1 2">
    <name type="scientific">Photobacterium phosphoreum</name>
    <dbReference type="NCBI Taxonomy" id="659"/>
    <lineage>
        <taxon>Bacteria</taxon>
        <taxon>Pseudomonadati</taxon>
        <taxon>Pseudomonadota</taxon>
        <taxon>Gammaproteobacteria</taxon>
        <taxon>Vibrionales</taxon>
        <taxon>Vibrionaceae</taxon>
        <taxon>Photobacterium</taxon>
    </lineage>
</organism>
<accession>A0AAW4ZYQ4</accession>
<evidence type="ECO:0008006" key="3">
    <source>
        <dbReference type="Google" id="ProtNLM"/>
    </source>
</evidence>
<dbReference type="EMBL" id="WMCP01000013">
    <property type="protein sequence ID" value="MCF2302434.1"/>
    <property type="molecule type" value="Genomic_DNA"/>
</dbReference>
<sequence length="304" mass="35690">MDYAIRFIKLGVGGEWESSCIKESTIRLGYISPFHEESLQGDWTSVRNFWLTERKGKERVASNDMTQIRAFYEASEKDIWVTFYQRKMYWCRASAKVELLDDGSRIRRVLGHWSCLDQNGEKITIENLDGRISKVQAYRGTICSVELPEYLDRKIKAIPNPDVKLAKDNLDLLLISIEDLIKGLWWYDFELLVDLVFTKSGWHRYSVLGKTEKDLDLDLYSPTTEKRAFAQVKSSTSQREVSEYIEKFDKYDNYDEFFFIFHTCNEELDEVSYKDKKYHVIGGRSLARLIVTTGLVQWLIDKRT</sequence>
<protein>
    <recommendedName>
        <fullName evidence="3">Restriction endonuclease type IV Mrr domain-containing protein</fullName>
    </recommendedName>
</protein>
<proteinExistence type="predicted"/>
<name>A0AAW4ZYQ4_PHOPO</name>
<evidence type="ECO:0000313" key="1">
    <source>
        <dbReference type="EMBL" id="MCF2302434.1"/>
    </source>
</evidence>
<dbReference type="RefSeq" id="WP_107199049.1">
    <property type="nucleotide sequence ID" value="NZ_PYMQ01000011.1"/>
</dbReference>
<reference evidence="1" key="1">
    <citation type="submission" date="2019-11" db="EMBL/GenBank/DDBJ databases">
        <title>Comparative genomics of photobacteria reveal adaptation to distinct habitats.</title>
        <authorList>
            <person name="Fuertes-Perez S."/>
            <person name="Hilgarth M."/>
            <person name="Vogel R.F."/>
        </authorList>
    </citation>
    <scope>NUCLEOTIDE SEQUENCE</scope>
    <source>
        <strain evidence="1">TMW2.2145</strain>
    </source>
</reference>